<evidence type="ECO:0000256" key="1">
    <source>
        <dbReference type="SAM" id="Phobius"/>
    </source>
</evidence>
<evidence type="ECO:0000313" key="4">
    <source>
        <dbReference type="Proteomes" id="UP000198131"/>
    </source>
</evidence>
<feature type="domain" description="DUF1206" evidence="2">
    <location>
        <begin position="25"/>
        <end position="93"/>
    </location>
</feature>
<sequence length="278" mass="28851">MTATDSLLASVPHSPSSGIKALARFGFAAKGVVYILMGLLALLAATGQSGGQTADKKQAVQTLQDLPGGQVLLGLMALGLLGYIVWRFTQAVRDTESKGSGAKGIGRRIGYAGSGLLYAGVAWYAAQLAFSGSADSGGSGSTQQTLTAKVLSWPAGDWIIIAIGLITIGSGIYQIYRAYSGSFHKHVDSSDLPAAQRNTVYRTGQIGYTARGIVMALIGYFFVQAGRQSRAAAVGTTDEAFDLLATMGPAVLGIVALGLMAYGLYMLVQARYPVLNGV</sequence>
<gene>
    <name evidence="3" type="ORF">SAMN06265337_3291</name>
</gene>
<feature type="domain" description="DUF1206" evidence="2">
    <location>
        <begin position="206"/>
        <end position="272"/>
    </location>
</feature>
<dbReference type="RefSeq" id="WP_088844569.1">
    <property type="nucleotide sequence ID" value="NZ_FYEW01000002.1"/>
</dbReference>
<feature type="transmembrane region" description="Helical" evidence="1">
    <location>
        <begin position="21"/>
        <end position="46"/>
    </location>
</feature>
<dbReference type="OrthoDB" id="5702018at2"/>
<dbReference type="AlphaFoldDB" id="A0A212UDS4"/>
<keyword evidence="1" id="KW-1133">Transmembrane helix</keyword>
<keyword evidence="1" id="KW-0472">Membrane</keyword>
<feature type="transmembrane region" description="Helical" evidence="1">
    <location>
        <begin position="66"/>
        <end position="88"/>
    </location>
</feature>
<proteinExistence type="predicted"/>
<reference evidence="4" key="1">
    <citation type="submission" date="2017-06" db="EMBL/GenBank/DDBJ databases">
        <authorList>
            <person name="Varghese N."/>
            <person name="Submissions S."/>
        </authorList>
    </citation>
    <scope>NUCLEOTIDE SEQUENCE [LARGE SCALE GENOMIC DNA]</scope>
    <source>
        <strain evidence="4">DSM 11116</strain>
    </source>
</reference>
<evidence type="ECO:0000313" key="3">
    <source>
        <dbReference type="EMBL" id="SNC76251.1"/>
    </source>
</evidence>
<dbReference type="Pfam" id="PF06724">
    <property type="entry name" value="DUF1206"/>
    <property type="match status" value="3"/>
</dbReference>
<dbReference type="EMBL" id="FYEW01000002">
    <property type="protein sequence ID" value="SNC76251.1"/>
    <property type="molecule type" value="Genomic_DNA"/>
</dbReference>
<feature type="transmembrane region" description="Helical" evidence="1">
    <location>
        <begin position="158"/>
        <end position="176"/>
    </location>
</feature>
<keyword evidence="1" id="KW-0812">Transmembrane</keyword>
<dbReference type="InterPro" id="IPR009597">
    <property type="entry name" value="DUF1206"/>
</dbReference>
<protein>
    <recommendedName>
        <fullName evidence="2">DUF1206 domain-containing protein</fullName>
    </recommendedName>
</protein>
<organism evidence="3 4">
    <name type="scientific">Hymenobacter gelipurpurascens</name>
    <dbReference type="NCBI Taxonomy" id="89968"/>
    <lineage>
        <taxon>Bacteria</taxon>
        <taxon>Pseudomonadati</taxon>
        <taxon>Bacteroidota</taxon>
        <taxon>Cytophagia</taxon>
        <taxon>Cytophagales</taxon>
        <taxon>Hymenobacteraceae</taxon>
        <taxon>Hymenobacter</taxon>
    </lineage>
</organism>
<feature type="domain" description="DUF1206" evidence="2">
    <location>
        <begin position="109"/>
        <end position="180"/>
    </location>
</feature>
<evidence type="ECO:0000259" key="2">
    <source>
        <dbReference type="Pfam" id="PF06724"/>
    </source>
</evidence>
<dbReference type="Proteomes" id="UP000198131">
    <property type="component" value="Unassembled WGS sequence"/>
</dbReference>
<feature type="transmembrane region" description="Helical" evidence="1">
    <location>
        <begin position="109"/>
        <end position="126"/>
    </location>
</feature>
<feature type="transmembrane region" description="Helical" evidence="1">
    <location>
        <begin position="243"/>
        <end position="265"/>
    </location>
</feature>
<keyword evidence="4" id="KW-1185">Reference proteome</keyword>
<accession>A0A212UDS4</accession>
<feature type="transmembrane region" description="Helical" evidence="1">
    <location>
        <begin position="206"/>
        <end position="223"/>
    </location>
</feature>
<name>A0A212UDS4_9BACT</name>